<comment type="similarity">
    <text evidence="1">Belongs to the methylthioribose kinase family.</text>
</comment>
<dbReference type="AlphaFoldDB" id="A0A3D3RFF7"/>
<keyword evidence="3" id="KW-0547">Nucleotide-binding</keyword>
<dbReference type="InterPro" id="IPR002575">
    <property type="entry name" value="Aminoglycoside_PTrfase"/>
</dbReference>
<dbReference type="Proteomes" id="UP000263642">
    <property type="component" value="Unassembled WGS sequence"/>
</dbReference>
<evidence type="ECO:0000313" key="7">
    <source>
        <dbReference type="EMBL" id="HCO27563.1"/>
    </source>
</evidence>
<evidence type="ECO:0000256" key="4">
    <source>
        <dbReference type="ARBA" id="ARBA00022777"/>
    </source>
</evidence>
<evidence type="ECO:0000259" key="6">
    <source>
        <dbReference type="Pfam" id="PF01636"/>
    </source>
</evidence>
<organism evidence="7 8">
    <name type="scientific">Gimesia maris</name>
    <dbReference type="NCBI Taxonomy" id="122"/>
    <lineage>
        <taxon>Bacteria</taxon>
        <taxon>Pseudomonadati</taxon>
        <taxon>Planctomycetota</taxon>
        <taxon>Planctomycetia</taxon>
        <taxon>Planctomycetales</taxon>
        <taxon>Planctomycetaceae</taxon>
        <taxon>Gimesia</taxon>
    </lineage>
</organism>
<proteinExistence type="inferred from homology"/>
<feature type="domain" description="Aminoglycoside phosphotransferase" evidence="6">
    <location>
        <begin position="29"/>
        <end position="238"/>
    </location>
</feature>
<dbReference type="PANTHER" id="PTHR34273:SF2">
    <property type="entry name" value="METHYLTHIORIBOSE KINASE"/>
    <property type="match status" value="1"/>
</dbReference>
<evidence type="ECO:0000256" key="1">
    <source>
        <dbReference type="ARBA" id="ARBA00010165"/>
    </source>
</evidence>
<dbReference type="GO" id="GO:0016301">
    <property type="term" value="F:kinase activity"/>
    <property type="evidence" value="ECO:0007669"/>
    <property type="project" value="UniProtKB-KW"/>
</dbReference>
<dbReference type="Gene3D" id="3.30.200.20">
    <property type="entry name" value="Phosphorylase Kinase, domain 1"/>
    <property type="match status" value="1"/>
</dbReference>
<protein>
    <submittedName>
        <fullName evidence="7">Phosphotransferase</fullName>
    </submittedName>
</protein>
<dbReference type="EMBL" id="DQAY01000201">
    <property type="protein sequence ID" value="HCO27563.1"/>
    <property type="molecule type" value="Genomic_DNA"/>
</dbReference>
<gene>
    <name evidence="7" type="ORF">DIT97_32880</name>
</gene>
<reference evidence="7 8" key="1">
    <citation type="journal article" date="2018" name="Nat. Biotechnol.">
        <title>A standardized bacterial taxonomy based on genome phylogeny substantially revises the tree of life.</title>
        <authorList>
            <person name="Parks D.H."/>
            <person name="Chuvochina M."/>
            <person name="Waite D.W."/>
            <person name="Rinke C."/>
            <person name="Skarshewski A."/>
            <person name="Chaumeil P.A."/>
            <person name="Hugenholtz P."/>
        </authorList>
    </citation>
    <scope>NUCLEOTIDE SEQUENCE [LARGE SCALE GENOMIC DNA]</scope>
    <source>
        <strain evidence="7">UBA9375</strain>
    </source>
</reference>
<dbReference type="Pfam" id="PF01636">
    <property type="entry name" value="APH"/>
    <property type="match status" value="1"/>
</dbReference>
<dbReference type="PANTHER" id="PTHR34273">
    <property type="entry name" value="METHYLTHIORIBOSE KINASE"/>
    <property type="match status" value="1"/>
</dbReference>
<evidence type="ECO:0000313" key="8">
    <source>
        <dbReference type="Proteomes" id="UP000263642"/>
    </source>
</evidence>
<dbReference type="GO" id="GO:0005524">
    <property type="term" value="F:ATP binding"/>
    <property type="evidence" value="ECO:0007669"/>
    <property type="project" value="UniProtKB-KW"/>
</dbReference>
<keyword evidence="4" id="KW-0418">Kinase</keyword>
<dbReference type="InterPro" id="IPR011009">
    <property type="entry name" value="Kinase-like_dom_sf"/>
</dbReference>
<dbReference type="Gene3D" id="3.90.1200.10">
    <property type="match status" value="1"/>
</dbReference>
<evidence type="ECO:0000256" key="2">
    <source>
        <dbReference type="ARBA" id="ARBA00022679"/>
    </source>
</evidence>
<accession>A0A3D3RFF7</accession>
<evidence type="ECO:0000256" key="5">
    <source>
        <dbReference type="ARBA" id="ARBA00022840"/>
    </source>
</evidence>
<keyword evidence="2 7" id="KW-0808">Transferase</keyword>
<comment type="caution">
    <text evidence="7">The sequence shown here is derived from an EMBL/GenBank/DDBJ whole genome shotgun (WGS) entry which is preliminary data.</text>
</comment>
<keyword evidence="5" id="KW-0067">ATP-binding</keyword>
<name>A0A3D3RFF7_9PLAN</name>
<evidence type="ECO:0000256" key="3">
    <source>
        <dbReference type="ARBA" id="ARBA00022741"/>
    </source>
</evidence>
<dbReference type="SUPFAM" id="SSF56112">
    <property type="entry name" value="Protein kinase-like (PK-like)"/>
    <property type="match status" value="1"/>
</dbReference>
<sequence length="348" mass="40117">MIQEITAANAIDYLKKRGQLSSGEDAVAEALAWGVSNIVIRIDRQAGDDFVIKQSRKQLRTQAEWFSQLERIWRELEVMQELQNLLPAGVVPRVLFEDRENYLFAMEAIDKDHKVWKAELLDGIFDLSIASRLGKYLGAIHRLSFDNQSLQERWGDWIIFDQLRIDPFYRFIVKAHPEIKDWVNDLIAEMESNRICLVLADFSPKNILISGNQVHLVDFETAHYGDPAFDLGFFLSHLMLKAVYFGERGIDCIQLVECFWDQYLSEIAPLSESRNKEAEKMQQQELERRTIRHLAACMLSRVDGKSTVDYLGEPGLQDRVRSFSLSLILDPPSTIHQATLRLSELQNS</sequence>